<sequence length="802" mass="87763">DRLRSWQKASAQQEKKNDEHYLHTIGSGSGNDKMPQEKTKKPRKPSASPLPPTPSRLRPAIKTTPKGRHLTGASKHRKELLDQMRQQSPVRTSLKVQSTSPSPDLPLRESSSPMPSPTDDRNPPIPGRFISPSVLQAGQGPQPQLVYHPTLGWGYVMQPVSPLPASNDHSAANSPNQVGEPQGVQARETSHDAMSAGSTLASHLDHDIQEASNSFCELSRIEDDAESDGGVDAPPAAVDEPQSGDDRPETPLEPPSTSNKAPEPLQLCREIPIPGQTDAKSIGRDGPSDNKIDDVYAAYRAYFSTRINEELQRLPEDERPQGASTPFLQQLSLILHEDPTTVTDSLIEAAYNLFMEETPDYKSVLSNWWQIYQISNSATEHSNRPAQFDAYARKLQILAEHASTLMGFETAVCIVGRDIETDQALSTAISSPMVRGFFHDRLGVSEGEVMAHLKAHVYNNVSKKNVPNIPRILVAQPHLRHNEAPPPSDEPRQAASKAEAPTVSYEDGVATETTNADLDPSNPVFLPAPDTVKIEAPVIDEVPGNKRKRKKASEGDPRVEELKKRLFGLTKDCGIRQLLKAPVQFSKLPEILSAHGWVLKNWPEEMRFPCDIRTGKGVAGLSVQEQDCLLNALQHPQFPLQVHKESDNALPASEPAIIGIPPAPDSNFTHGRRKFLDEKKSEDRNGPARLTLKPSSSQFAAPVTKATQVAGVGRTEGSRKRSSEFTGGSDRFIIKKARFALSDVSESSESSDQCADNVSVPSDDEGQRPRRTLLGENNPKAKPEGSVIAYSCRLTLLKPVPS</sequence>
<feature type="compositionally biased region" description="Polar residues" evidence="1">
    <location>
        <begin position="133"/>
        <end position="142"/>
    </location>
</feature>
<feature type="compositionally biased region" description="Basic residues" evidence="1">
    <location>
        <begin position="65"/>
        <end position="78"/>
    </location>
</feature>
<protein>
    <submittedName>
        <fullName evidence="2">Uncharacterized protein</fullName>
    </submittedName>
</protein>
<feature type="region of interest" description="Disordered" evidence="1">
    <location>
        <begin position="677"/>
        <end position="726"/>
    </location>
</feature>
<feature type="non-terminal residue" evidence="2">
    <location>
        <position position="1"/>
    </location>
</feature>
<feature type="region of interest" description="Disordered" evidence="1">
    <location>
        <begin position="223"/>
        <end position="265"/>
    </location>
</feature>
<feature type="compositionally biased region" description="Basic and acidic residues" evidence="1">
    <location>
        <begin position="13"/>
        <end position="22"/>
    </location>
</feature>
<keyword evidence="3" id="KW-1185">Reference proteome</keyword>
<feature type="region of interest" description="Disordered" evidence="1">
    <location>
        <begin position="480"/>
        <end position="506"/>
    </location>
</feature>
<comment type="caution">
    <text evidence="2">The sequence shown here is derived from an EMBL/GenBank/DDBJ whole genome shotgun (WGS) entry which is preliminary data.</text>
</comment>
<name>A0A409WWR8_9AGAR</name>
<reference evidence="2 3" key="1">
    <citation type="journal article" date="2018" name="Evol. Lett.">
        <title>Horizontal gene cluster transfer increased hallucinogenic mushroom diversity.</title>
        <authorList>
            <person name="Reynolds H.T."/>
            <person name="Vijayakumar V."/>
            <person name="Gluck-Thaler E."/>
            <person name="Korotkin H.B."/>
            <person name="Matheny P.B."/>
            <person name="Slot J.C."/>
        </authorList>
    </citation>
    <scope>NUCLEOTIDE SEQUENCE [LARGE SCALE GENOMIC DNA]</scope>
    <source>
        <strain evidence="2 3">SRW20</strain>
    </source>
</reference>
<accession>A0A409WWR8</accession>
<evidence type="ECO:0000256" key="1">
    <source>
        <dbReference type="SAM" id="MobiDB-lite"/>
    </source>
</evidence>
<dbReference type="EMBL" id="NHYE01004691">
    <property type="protein sequence ID" value="PPQ82906.1"/>
    <property type="molecule type" value="Genomic_DNA"/>
</dbReference>
<dbReference type="Proteomes" id="UP000284706">
    <property type="component" value="Unassembled WGS sequence"/>
</dbReference>
<organism evidence="2 3">
    <name type="scientific">Gymnopilus dilepis</name>
    <dbReference type="NCBI Taxonomy" id="231916"/>
    <lineage>
        <taxon>Eukaryota</taxon>
        <taxon>Fungi</taxon>
        <taxon>Dikarya</taxon>
        <taxon>Basidiomycota</taxon>
        <taxon>Agaricomycotina</taxon>
        <taxon>Agaricomycetes</taxon>
        <taxon>Agaricomycetidae</taxon>
        <taxon>Agaricales</taxon>
        <taxon>Agaricineae</taxon>
        <taxon>Hymenogastraceae</taxon>
        <taxon>Gymnopilus</taxon>
    </lineage>
</organism>
<feature type="region of interest" description="Disordered" evidence="1">
    <location>
        <begin position="159"/>
        <end position="206"/>
    </location>
</feature>
<dbReference type="InParanoid" id="A0A409WWR8"/>
<feature type="compositionally biased region" description="Polar residues" evidence="1">
    <location>
        <begin position="167"/>
        <end position="179"/>
    </location>
</feature>
<evidence type="ECO:0000313" key="3">
    <source>
        <dbReference type="Proteomes" id="UP000284706"/>
    </source>
</evidence>
<gene>
    <name evidence="2" type="ORF">CVT26_007546</name>
</gene>
<feature type="region of interest" description="Disordered" evidence="1">
    <location>
        <begin position="1"/>
        <end position="143"/>
    </location>
</feature>
<feature type="compositionally biased region" description="Polar residues" evidence="1">
    <location>
        <begin position="84"/>
        <end position="102"/>
    </location>
</feature>
<feature type="compositionally biased region" description="Basic and acidic residues" evidence="1">
    <location>
        <begin position="677"/>
        <end position="686"/>
    </location>
</feature>
<feature type="region of interest" description="Disordered" evidence="1">
    <location>
        <begin position="536"/>
        <end position="558"/>
    </location>
</feature>
<evidence type="ECO:0000313" key="2">
    <source>
        <dbReference type="EMBL" id="PPQ82906.1"/>
    </source>
</evidence>
<dbReference type="STRING" id="231916.A0A409WWR8"/>
<proteinExistence type="predicted"/>
<dbReference type="AlphaFoldDB" id="A0A409WWR8"/>
<dbReference type="OrthoDB" id="3032525at2759"/>
<feature type="region of interest" description="Disordered" evidence="1">
    <location>
        <begin position="745"/>
        <end position="785"/>
    </location>
</feature>